<accession>A0AC60QL10</accession>
<protein>
    <submittedName>
        <fullName evidence="1">Uncharacterized protein</fullName>
    </submittedName>
</protein>
<evidence type="ECO:0000313" key="1">
    <source>
        <dbReference type="EMBL" id="KAG0435777.1"/>
    </source>
</evidence>
<evidence type="ECO:0000313" key="2">
    <source>
        <dbReference type="Proteomes" id="UP000805193"/>
    </source>
</evidence>
<keyword evidence="2" id="KW-1185">Reference proteome</keyword>
<sequence>MASSASTSTAFIEPAVPTNSTVVKAKSSTATPQALDTPIVPTMKTDIGLKAMHGGCDFMFSSRTGQLFRWRCDNPGCSAMLKTGNLNGQHYLIHSVPHDEEVHKRGSPCPPGGGAQTQCTPRDGRKRKADSCADKPRETVNCDAQVPAKKCTGRPLPIGGAFSRTPHMQGTLPGNAEVAAGDNSKIESAKGSGADNLVDGRAAAVQHSPVHSEHPRGSNEPETSAWPSGDQEAKESKILPPPTPPARADYGVTVKKEADDGAYSYCNLSDKFTNRDIQKKPGAVKQEADDVNSRDAKAGGKRSLDPPFQKASYESFRNGWNAGDDSAGIALSMQSLGRTQIVLNMHMETGDLSDKELREGLLRLLQAEADLVAQQQKSEALRIELLSKELHSNMTDNKK</sequence>
<dbReference type="EMBL" id="JABSTQ010007402">
    <property type="protein sequence ID" value="KAG0435777.1"/>
    <property type="molecule type" value="Genomic_DNA"/>
</dbReference>
<reference evidence="1 2" key="1">
    <citation type="journal article" date="2020" name="Cell">
        <title>Large-Scale Comparative Analyses of Tick Genomes Elucidate Their Genetic Diversity and Vector Capacities.</title>
        <authorList>
            <consortium name="Tick Genome and Microbiome Consortium (TIGMIC)"/>
            <person name="Jia N."/>
            <person name="Wang J."/>
            <person name="Shi W."/>
            <person name="Du L."/>
            <person name="Sun Y."/>
            <person name="Zhan W."/>
            <person name="Jiang J.F."/>
            <person name="Wang Q."/>
            <person name="Zhang B."/>
            <person name="Ji P."/>
            <person name="Bell-Sakyi L."/>
            <person name="Cui X.M."/>
            <person name="Yuan T.T."/>
            <person name="Jiang B.G."/>
            <person name="Yang W.F."/>
            <person name="Lam T.T."/>
            <person name="Chang Q.C."/>
            <person name="Ding S.J."/>
            <person name="Wang X.J."/>
            <person name="Zhu J.G."/>
            <person name="Ruan X.D."/>
            <person name="Zhao L."/>
            <person name="Wei J.T."/>
            <person name="Ye R.Z."/>
            <person name="Que T.C."/>
            <person name="Du C.H."/>
            <person name="Zhou Y.H."/>
            <person name="Cheng J.X."/>
            <person name="Dai P.F."/>
            <person name="Guo W.B."/>
            <person name="Han X.H."/>
            <person name="Huang E.J."/>
            <person name="Li L.F."/>
            <person name="Wei W."/>
            <person name="Gao Y.C."/>
            <person name="Liu J.Z."/>
            <person name="Shao H.Z."/>
            <person name="Wang X."/>
            <person name="Wang C.C."/>
            <person name="Yang T.C."/>
            <person name="Huo Q.B."/>
            <person name="Li W."/>
            <person name="Chen H.Y."/>
            <person name="Chen S.E."/>
            <person name="Zhou L.G."/>
            <person name="Ni X.B."/>
            <person name="Tian J.H."/>
            <person name="Sheng Y."/>
            <person name="Liu T."/>
            <person name="Pan Y.S."/>
            <person name="Xia L.Y."/>
            <person name="Li J."/>
            <person name="Zhao F."/>
            <person name="Cao W.C."/>
        </authorList>
    </citation>
    <scope>NUCLEOTIDE SEQUENCE [LARGE SCALE GENOMIC DNA]</scope>
    <source>
        <strain evidence="1">Iper-2018</strain>
    </source>
</reference>
<proteinExistence type="predicted"/>
<comment type="caution">
    <text evidence="1">The sequence shown here is derived from an EMBL/GenBank/DDBJ whole genome shotgun (WGS) entry which is preliminary data.</text>
</comment>
<name>A0AC60QL10_IXOPE</name>
<organism evidence="1 2">
    <name type="scientific">Ixodes persulcatus</name>
    <name type="common">Taiga tick</name>
    <dbReference type="NCBI Taxonomy" id="34615"/>
    <lineage>
        <taxon>Eukaryota</taxon>
        <taxon>Metazoa</taxon>
        <taxon>Ecdysozoa</taxon>
        <taxon>Arthropoda</taxon>
        <taxon>Chelicerata</taxon>
        <taxon>Arachnida</taxon>
        <taxon>Acari</taxon>
        <taxon>Parasitiformes</taxon>
        <taxon>Ixodida</taxon>
        <taxon>Ixodoidea</taxon>
        <taxon>Ixodidae</taxon>
        <taxon>Ixodinae</taxon>
        <taxon>Ixodes</taxon>
    </lineage>
</organism>
<gene>
    <name evidence="1" type="ORF">HPB47_018324</name>
</gene>
<dbReference type="Proteomes" id="UP000805193">
    <property type="component" value="Unassembled WGS sequence"/>
</dbReference>